<reference evidence="5" key="1">
    <citation type="submission" date="2022-02" db="EMBL/GenBank/DDBJ databases">
        <title>Vibrio sp. nov., a new bacterium isolated from Bohai sea, China.</title>
        <authorList>
            <person name="Yuan Y."/>
        </authorList>
    </citation>
    <scope>NUCLEOTIDE SEQUENCE</scope>
    <source>
        <strain evidence="5">DBSS07</strain>
    </source>
</reference>
<keyword evidence="1" id="KW-0808">Transferase</keyword>
<dbReference type="Proteomes" id="UP001155586">
    <property type="component" value="Unassembled WGS sequence"/>
</dbReference>
<keyword evidence="2" id="KW-0012">Acyltransferase</keyword>
<dbReference type="AlphaFoldDB" id="A0A9X3CGF1"/>
<dbReference type="InterPro" id="IPR051531">
    <property type="entry name" value="N-acetyltransferase"/>
</dbReference>
<evidence type="ECO:0000313" key="6">
    <source>
        <dbReference type="Proteomes" id="UP001155586"/>
    </source>
</evidence>
<dbReference type="PANTHER" id="PTHR43792">
    <property type="entry name" value="GNAT FAMILY, PUTATIVE (AFU_ORTHOLOGUE AFUA_3G00765)-RELATED-RELATED"/>
    <property type="match status" value="1"/>
</dbReference>
<dbReference type="Gene3D" id="3.40.630.30">
    <property type="match status" value="1"/>
</dbReference>
<name>A0A9X3CGF1_9VIBR</name>
<dbReference type="PROSITE" id="PS51186">
    <property type="entry name" value="GNAT"/>
    <property type="match status" value="1"/>
</dbReference>
<evidence type="ECO:0000259" key="4">
    <source>
        <dbReference type="PROSITE" id="PS51186"/>
    </source>
</evidence>
<comment type="caution">
    <text evidence="5">The sequence shown here is derived from an EMBL/GenBank/DDBJ whole genome shotgun (WGS) entry which is preliminary data.</text>
</comment>
<dbReference type="GO" id="GO:0008999">
    <property type="term" value="F:protein-N-terminal-alanine acetyltransferase activity"/>
    <property type="evidence" value="ECO:0007669"/>
    <property type="project" value="TreeGrafter"/>
</dbReference>
<evidence type="ECO:0000256" key="2">
    <source>
        <dbReference type="ARBA" id="ARBA00023315"/>
    </source>
</evidence>
<protein>
    <submittedName>
        <fullName evidence="5">GNAT family N-acetyltransferase</fullName>
    </submittedName>
</protein>
<dbReference type="RefSeq" id="WP_265688582.1">
    <property type="nucleotide sequence ID" value="NZ_JAKRRX010000111.1"/>
</dbReference>
<dbReference type="InterPro" id="IPR016181">
    <property type="entry name" value="Acyl_CoA_acyltransferase"/>
</dbReference>
<evidence type="ECO:0000256" key="1">
    <source>
        <dbReference type="ARBA" id="ARBA00022679"/>
    </source>
</evidence>
<dbReference type="GO" id="GO:0005737">
    <property type="term" value="C:cytoplasm"/>
    <property type="evidence" value="ECO:0007669"/>
    <property type="project" value="TreeGrafter"/>
</dbReference>
<dbReference type="InterPro" id="IPR000182">
    <property type="entry name" value="GNAT_dom"/>
</dbReference>
<organism evidence="5 6">
    <name type="scientific">Vibrio paucivorans</name>
    <dbReference type="NCBI Taxonomy" id="2829489"/>
    <lineage>
        <taxon>Bacteria</taxon>
        <taxon>Pseudomonadati</taxon>
        <taxon>Pseudomonadota</taxon>
        <taxon>Gammaproteobacteria</taxon>
        <taxon>Vibrionales</taxon>
        <taxon>Vibrionaceae</taxon>
        <taxon>Vibrio</taxon>
    </lineage>
</organism>
<dbReference type="EMBL" id="JAKRRX010000111">
    <property type="protein sequence ID" value="MCW8335402.1"/>
    <property type="molecule type" value="Genomic_DNA"/>
</dbReference>
<dbReference type="SUPFAM" id="SSF55729">
    <property type="entry name" value="Acyl-CoA N-acyltransferases (Nat)"/>
    <property type="match status" value="1"/>
</dbReference>
<dbReference type="PANTHER" id="PTHR43792:SF8">
    <property type="entry name" value="[RIBOSOMAL PROTEIN US5]-ALANINE N-ACETYLTRANSFERASE"/>
    <property type="match status" value="1"/>
</dbReference>
<proteinExistence type="inferred from homology"/>
<evidence type="ECO:0000256" key="3">
    <source>
        <dbReference type="ARBA" id="ARBA00038502"/>
    </source>
</evidence>
<accession>A0A9X3CGF1</accession>
<keyword evidence="6" id="KW-1185">Reference proteome</keyword>
<comment type="similarity">
    <text evidence="3">Belongs to the acetyltransferase family. RimJ subfamily.</text>
</comment>
<gene>
    <name evidence="5" type="ORF">MD483_16410</name>
</gene>
<evidence type="ECO:0000313" key="5">
    <source>
        <dbReference type="EMBL" id="MCW8335402.1"/>
    </source>
</evidence>
<feature type="domain" description="N-acetyltransferase" evidence="4">
    <location>
        <begin position="4"/>
        <end position="162"/>
    </location>
</feature>
<sequence>MDDIHITQLSYHDAGELLRFEQQNRPWFETFIPSRGGEFYTPSGVIQHIEECLTLHDNDAMLPLVIKKGSGQIIGRANLHSVDIEEGSAHIGYRIDKQWTGQGIAKLAATHTLEQGERLYQLRRYIAIASIDNIASQKVLIGNGFKKKRIRPSYTRLAGTLIDCIEYWRDSNS</sequence>
<dbReference type="Pfam" id="PF13302">
    <property type="entry name" value="Acetyltransf_3"/>
    <property type="match status" value="1"/>
</dbReference>